<comment type="caution">
    <text evidence="5">The sequence shown here is derived from an EMBL/GenBank/DDBJ whole genome shotgun (WGS) entry which is preliminary data.</text>
</comment>
<dbReference type="SMART" id="SM00342">
    <property type="entry name" value="HTH_ARAC"/>
    <property type="match status" value="1"/>
</dbReference>
<dbReference type="PROSITE" id="PS00041">
    <property type="entry name" value="HTH_ARAC_FAMILY_1"/>
    <property type="match status" value="1"/>
</dbReference>
<dbReference type="SUPFAM" id="SSF46689">
    <property type="entry name" value="Homeodomain-like"/>
    <property type="match status" value="2"/>
</dbReference>
<keyword evidence="2" id="KW-0238">DNA-binding</keyword>
<protein>
    <submittedName>
        <fullName evidence="5">AraC family transcriptional regulator</fullName>
    </submittedName>
</protein>
<dbReference type="InterPro" id="IPR009057">
    <property type="entry name" value="Homeodomain-like_sf"/>
</dbReference>
<evidence type="ECO:0000313" key="5">
    <source>
        <dbReference type="EMBL" id="RCK23884.1"/>
    </source>
</evidence>
<dbReference type="GO" id="GO:0043565">
    <property type="term" value="F:sequence-specific DNA binding"/>
    <property type="evidence" value="ECO:0007669"/>
    <property type="project" value="InterPro"/>
</dbReference>
<evidence type="ECO:0000256" key="2">
    <source>
        <dbReference type="ARBA" id="ARBA00023125"/>
    </source>
</evidence>
<name>A0A367VF95_9PROT</name>
<evidence type="ECO:0000256" key="1">
    <source>
        <dbReference type="ARBA" id="ARBA00023015"/>
    </source>
</evidence>
<dbReference type="InterPro" id="IPR018062">
    <property type="entry name" value="HTH_AraC-typ_CS"/>
</dbReference>
<dbReference type="PROSITE" id="PS01124">
    <property type="entry name" value="HTH_ARAC_FAMILY_2"/>
    <property type="match status" value="1"/>
</dbReference>
<keyword evidence="1" id="KW-0805">Transcription regulation</keyword>
<dbReference type="RefSeq" id="WP_062953675.1">
    <property type="nucleotide sequence ID" value="NZ_JPWB01000002.1"/>
</dbReference>
<dbReference type="Pfam" id="PF12833">
    <property type="entry name" value="HTH_18"/>
    <property type="match status" value="1"/>
</dbReference>
<dbReference type="InterPro" id="IPR050204">
    <property type="entry name" value="AraC_XylS_family_regulators"/>
</dbReference>
<evidence type="ECO:0000256" key="3">
    <source>
        <dbReference type="ARBA" id="ARBA00023163"/>
    </source>
</evidence>
<evidence type="ECO:0000313" key="6">
    <source>
        <dbReference type="Proteomes" id="UP000253061"/>
    </source>
</evidence>
<evidence type="ECO:0000259" key="4">
    <source>
        <dbReference type="PROSITE" id="PS01124"/>
    </source>
</evidence>
<dbReference type="AlphaFoldDB" id="A0A367VF95"/>
<dbReference type="EMBL" id="JPWB01000002">
    <property type="protein sequence ID" value="RCK23884.1"/>
    <property type="molecule type" value="Genomic_DNA"/>
</dbReference>
<gene>
    <name evidence="5" type="ORF">TH6_03960</name>
</gene>
<proteinExistence type="predicted"/>
<reference evidence="5 6" key="1">
    <citation type="submission" date="2014-07" db="EMBL/GenBank/DDBJ databases">
        <title>Draft genome sequence of Thalassospira profundimaris R8-17.</title>
        <authorList>
            <person name="Lai Q."/>
            <person name="Shao Z."/>
        </authorList>
    </citation>
    <scope>NUCLEOTIDE SEQUENCE [LARGE SCALE GENOMIC DNA]</scope>
    <source>
        <strain evidence="5 6">R8-17</strain>
    </source>
</reference>
<organism evidence="5 6">
    <name type="scientific">Thalassospira profundimaris</name>
    <dbReference type="NCBI Taxonomy" id="502049"/>
    <lineage>
        <taxon>Bacteria</taxon>
        <taxon>Pseudomonadati</taxon>
        <taxon>Pseudomonadota</taxon>
        <taxon>Alphaproteobacteria</taxon>
        <taxon>Rhodospirillales</taxon>
        <taxon>Thalassospiraceae</taxon>
        <taxon>Thalassospira</taxon>
    </lineage>
</organism>
<dbReference type="Proteomes" id="UP000253061">
    <property type="component" value="Unassembled WGS sequence"/>
</dbReference>
<feature type="domain" description="HTH araC/xylS-type" evidence="4">
    <location>
        <begin position="199"/>
        <end position="297"/>
    </location>
</feature>
<dbReference type="GO" id="GO:0003700">
    <property type="term" value="F:DNA-binding transcription factor activity"/>
    <property type="evidence" value="ECO:0007669"/>
    <property type="project" value="InterPro"/>
</dbReference>
<keyword evidence="3" id="KW-0804">Transcription</keyword>
<dbReference type="InterPro" id="IPR032783">
    <property type="entry name" value="AraC_lig"/>
</dbReference>
<accession>A0A367VF95</accession>
<sequence>MPDPLAEMIALLQPSARHSKQVDASGAWRVQRSEVGNAFYCLVLAGSCFLDVDGHDPINLEDGDFVLVPAAYNFAMSSNNPHAPVGLETEPVVQANATVRLGQTDCAPDVRLLIGYCQFGAPDAELLVSLLPDFFVVRKERRLENIAKLVREEALAARPARDVVLDHLLQVLLIETLRSAGETSDSKGLVKGLSDPKIARALRQIHAAPQTVWTVADLARAAGMSRSAFFTKFNRKLGLAPMEYILNWRISLAKSMLRQREYNLAEIAEKVGYGSTSAFSVAFSRKVGQPPARYAHQQLEQANHLPNS</sequence>
<dbReference type="PANTHER" id="PTHR46796">
    <property type="entry name" value="HTH-TYPE TRANSCRIPTIONAL ACTIVATOR RHAS-RELATED"/>
    <property type="match status" value="1"/>
</dbReference>
<dbReference type="Gene3D" id="1.10.10.60">
    <property type="entry name" value="Homeodomain-like"/>
    <property type="match status" value="2"/>
</dbReference>
<dbReference type="PANTHER" id="PTHR46796:SF7">
    <property type="entry name" value="ARAC FAMILY TRANSCRIPTIONAL REGULATOR"/>
    <property type="match status" value="1"/>
</dbReference>
<dbReference type="Pfam" id="PF12852">
    <property type="entry name" value="Cupin_6"/>
    <property type="match status" value="1"/>
</dbReference>
<dbReference type="InterPro" id="IPR018060">
    <property type="entry name" value="HTH_AraC"/>
</dbReference>